<organism evidence="2">
    <name type="scientific">marine sediment metagenome</name>
    <dbReference type="NCBI Taxonomy" id="412755"/>
    <lineage>
        <taxon>unclassified sequences</taxon>
        <taxon>metagenomes</taxon>
        <taxon>ecological metagenomes</taxon>
    </lineage>
</organism>
<protein>
    <recommendedName>
        <fullName evidence="1">Minor tail T domain-containing protein</fullName>
    </recommendedName>
</protein>
<sequence length="109" mass="12212">MIARTIGCSVKQAQREVDSREYAEWVAEYRIEPWGEIRSDLRAGIIASATLAPYCKKGQEPKPIDFMPKFDKQARTRPRQSEAEMKAIWAQAVAGFAKAGKRLAKNKGG</sequence>
<gene>
    <name evidence="2" type="ORF">LCGC14_2587410</name>
</gene>
<reference evidence="2" key="1">
    <citation type="journal article" date="2015" name="Nature">
        <title>Complex archaea that bridge the gap between prokaryotes and eukaryotes.</title>
        <authorList>
            <person name="Spang A."/>
            <person name="Saw J.H."/>
            <person name="Jorgensen S.L."/>
            <person name="Zaremba-Niedzwiedzka K."/>
            <person name="Martijn J."/>
            <person name="Lind A.E."/>
            <person name="van Eijk R."/>
            <person name="Schleper C."/>
            <person name="Guy L."/>
            <person name="Ettema T.J."/>
        </authorList>
    </citation>
    <scope>NUCLEOTIDE SEQUENCE</scope>
</reference>
<accession>A0A0F9ACL4</accession>
<proteinExistence type="predicted"/>
<comment type="caution">
    <text evidence="2">The sequence shown here is derived from an EMBL/GenBank/DDBJ whole genome shotgun (WGS) entry which is preliminary data.</text>
</comment>
<feature type="domain" description="Minor tail T" evidence="1">
    <location>
        <begin position="18"/>
        <end position="87"/>
    </location>
</feature>
<dbReference type="Pfam" id="PF06223">
    <property type="entry name" value="Phage_tail_T"/>
    <property type="match status" value="1"/>
</dbReference>
<name>A0A0F9ACL4_9ZZZZ</name>
<dbReference type="EMBL" id="LAZR01043347">
    <property type="protein sequence ID" value="KKL07299.1"/>
    <property type="molecule type" value="Genomic_DNA"/>
</dbReference>
<evidence type="ECO:0000313" key="2">
    <source>
        <dbReference type="EMBL" id="KKL07299.1"/>
    </source>
</evidence>
<evidence type="ECO:0000259" key="1">
    <source>
        <dbReference type="Pfam" id="PF06223"/>
    </source>
</evidence>
<dbReference type="AlphaFoldDB" id="A0A0F9ACL4"/>
<dbReference type="InterPro" id="IPR009350">
    <property type="entry name" value="Phage_tail_T"/>
</dbReference>